<keyword evidence="4" id="KW-0521">NADP</keyword>
<evidence type="ECO:0000259" key="7">
    <source>
        <dbReference type="Pfam" id="PF00724"/>
    </source>
</evidence>
<evidence type="ECO:0000256" key="5">
    <source>
        <dbReference type="ARBA" id="ARBA00023002"/>
    </source>
</evidence>
<evidence type="ECO:0000256" key="4">
    <source>
        <dbReference type="ARBA" id="ARBA00022857"/>
    </source>
</evidence>
<protein>
    <recommendedName>
        <fullName evidence="7">NADH:flavin oxidoreductase/NADH oxidase N-terminal domain-containing protein</fullName>
    </recommendedName>
</protein>
<keyword evidence="2" id="KW-0285">Flavoprotein</keyword>
<organism evidence="8 9">
    <name type="scientific">Steccherinum ochraceum</name>
    <dbReference type="NCBI Taxonomy" id="92696"/>
    <lineage>
        <taxon>Eukaryota</taxon>
        <taxon>Fungi</taxon>
        <taxon>Dikarya</taxon>
        <taxon>Basidiomycota</taxon>
        <taxon>Agaricomycotina</taxon>
        <taxon>Agaricomycetes</taxon>
        <taxon>Polyporales</taxon>
        <taxon>Steccherinaceae</taxon>
        <taxon>Steccherinum</taxon>
    </lineage>
</organism>
<dbReference type="EMBL" id="RWJN01000065">
    <property type="protein sequence ID" value="TCD68493.1"/>
    <property type="molecule type" value="Genomic_DNA"/>
</dbReference>
<dbReference type="InterPro" id="IPR013785">
    <property type="entry name" value="Aldolase_TIM"/>
</dbReference>
<proteinExistence type="predicted"/>
<dbReference type="Gene3D" id="3.20.20.70">
    <property type="entry name" value="Aldolase class I"/>
    <property type="match status" value="1"/>
</dbReference>
<evidence type="ECO:0000313" key="9">
    <source>
        <dbReference type="Proteomes" id="UP000292702"/>
    </source>
</evidence>
<evidence type="ECO:0000256" key="6">
    <source>
        <dbReference type="SAM" id="MobiDB-lite"/>
    </source>
</evidence>
<dbReference type="OrthoDB" id="72788at2759"/>
<dbReference type="CDD" id="cd02932">
    <property type="entry name" value="OYE_YqiM_FMN"/>
    <property type="match status" value="1"/>
</dbReference>
<keyword evidence="5" id="KW-0560">Oxidoreductase</keyword>
<feature type="compositionally biased region" description="Acidic residues" evidence="6">
    <location>
        <begin position="442"/>
        <end position="456"/>
    </location>
</feature>
<dbReference type="Pfam" id="PF00724">
    <property type="entry name" value="Oxidored_FMN"/>
    <property type="match status" value="1"/>
</dbReference>
<keyword evidence="3" id="KW-0288">FMN</keyword>
<gene>
    <name evidence="8" type="ORF">EIP91_010668</name>
</gene>
<dbReference type="GO" id="GO:0050661">
    <property type="term" value="F:NADP binding"/>
    <property type="evidence" value="ECO:0007669"/>
    <property type="project" value="InterPro"/>
</dbReference>
<comment type="cofactor">
    <cofactor evidence="1">
        <name>FMN</name>
        <dbReference type="ChEBI" id="CHEBI:58210"/>
    </cofactor>
</comment>
<dbReference type="GO" id="GO:0003959">
    <property type="term" value="F:NADPH dehydrogenase activity"/>
    <property type="evidence" value="ECO:0007669"/>
    <property type="project" value="InterPro"/>
</dbReference>
<dbReference type="STRING" id="92696.A0A4R0RN73"/>
<reference evidence="8 9" key="1">
    <citation type="submission" date="2018-11" db="EMBL/GenBank/DDBJ databases">
        <title>Genome assembly of Steccherinum ochraceum LE-BIN_3174, the white-rot fungus of the Steccherinaceae family (The Residual Polyporoid clade, Polyporales, Basidiomycota).</title>
        <authorList>
            <person name="Fedorova T.V."/>
            <person name="Glazunova O.A."/>
            <person name="Landesman E.O."/>
            <person name="Moiseenko K.V."/>
            <person name="Psurtseva N.V."/>
            <person name="Savinova O.S."/>
            <person name="Shakhova N.V."/>
            <person name="Tyazhelova T.V."/>
            <person name="Vasina D.V."/>
        </authorList>
    </citation>
    <scope>NUCLEOTIDE SEQUENCE [LARGE SCALE GENOMIC DNA]</scope>
    <source>
        <strain evidence="8 9">LE-BIN_3174</strain>
    </source>
</reference>
<dbReference type="PANTHER" id="PTHR43303:SF4">
    <property type="entry name" value="NADPH DEHYDROGENASE C23G7.10C-RELATED"/>
    <property type="match status" value="1"/>
</dbReference>
<dbReference type="GO" id="GO:0010181">
    <property type="term" value="F:FMN binding"/>
    <property type="evidence" value="ECO:0007669"/>
    <property type="project" value="InterPro"/>
</dbReference>
<feature type="region of interest" description="Disordered" evidence="6">
    <location>
        <begin position="430"/>
        <end position="456"/>
    </location>
</feature>
<dbReference type="PANTHER" id="PTHR43303">
    <property type="entry name" value="NADPH DEHYDROGENASE C23G7.10C-RELATED"/>
    <property type="match status" value="1"/>
</dbReference>
<evidence type="ECO:0000256" key="3">
    <source>
        <dbReference type="ARBA" id="ARBA00022643"/>
    </source>
</evidence>
<accession>A0A4R0RN73</accession>
<evidence type="ECO:0000313" key="8">
    <source>
        <dbReference type="EMBL" id="TCD68493.1"/>
    </source>
</evidence>
<dbReference type="SUPFAM" id="SSF51395">
    <property type="entry name" value="FMN-linked oxidoreductases"/>
    <property type="match status" value="1"/>
</dbReference>
<keyword evidence="9" id="KW-1185">Reference proteome</keyword>
<name>A0A4R0RN73_9APHY</name>
<comment type="caution">
    <text evidence="8">The sequence shown here is derived from an EMBL/GenBank/DDBJ whole genome shotgun (WGS) entry which is preliminary data.</text>
</comment>
<dbReference type="InterPro" id="IPR001155">
    <property type="entry name" value="OxRdtase_FMN_N"/>
</dbReference>
<evidence type="ECO:0000256" key="1">
    <source>
        <dbReference type="ARBA" id="ARBA00001917"/>
    </source>
</evidence>
<dbReference type="AlphaFoldDB" id="A0A4R0RN73"/>
<evidence type="ECO:0000256" key="2">
    <source>
        <dbReference type="ARBA" id="ARBA00022630"/>
    </source>
</evidence>
<feature type="domain" description="NADH:flavin oxidoreductase/NADH oxidase N-terminal" evidence="7">
    <location>
        <begin position="47"/>
        <end position="390"/>
    </location>
</feature>
<dbReference type="InterPro" id="IPR044152">
    <property type="entry name" value="YqjM-like"/>
</dbReference>
<sequence>MTLSVLNFDIDASRVARADNVPFSVPAQEIPAGTAIPYQASGKPVPELFQPLTIRGVTFQNRIWVAPLAQYSSDNGMPTPWHKAHLGGLIIRGPGLTMMEATAVSPYGRSTPEDSGIWSDEHVAAFKEITDFAHSQNQKIGIQLVHAGRKASYRAMWLAKAGTEITEEQGGWPDRVYAPSAARFSDKLPLPKEMTNEDIKRAVTEFKEAAKRAVEAGFDLVELHGAHGFLLSSFTSPAANHRTDDYGGLWENRVRFSLEVIDAVRSIIPKSMPLFYRISATDFLEDQPEPSWRVEDTVKFAGILAEHGVDLIDISAGGNSPKQEIRFNGRMHQVPYAEAVKKAHGGRIHVAAVGGITNGTDAQSIVAEGKADVVFVGRQFLKNPGTVWQFAEELGVDIIHSYQTEWTVVGRGQPVQRRMAIGCKHVVKRKVPPKTRRNDPSDWSDTDDDSIDSDTGEQAEFIKIEDRTAVDPMRDELAATNMDVYAALLAEEISTLEYIFIRVAYGRSEEEWTHWRVVGRYWRILRDESSYSLEVMDEKEADSLADSLFRM</sequence>
<dbReference type="Proteomes" id="UP000292702">
    <property type="component" value="Unassembled WGS sequence"/>
</dbReference>